<sequence>MGCAGRPVCRWRGGVELERQHGHKGRSDKEERAGCSCSLDWREAANAGLVARRRIKVGSFSALPKHNLGNRRLHSLRGGNHLLPLHHLCAYSILLILFPAYRRIILFNLRRIHSRPFLKLLPTPPNNRSYLKNVLASTLSFPPKVLLRSLHTAMKICLGFRRSHRHLTLQQS</sequence>
<reference evidence="2" key="1">
    <citation type="journal article" date="2020" name="Stud. Mycol.">
        <title>101 Dothideomycetes genomes: a test case for predicting lifestyles and emergence of pathogens.</title>
        <authorList>
            <person name="Haridas S."/>
            <person name="Albert R."/>
            <person name="Binder M."/>
            <person name="Bloem J."/>
            <person name="Labutti K."/>
            <person name="Salamov A."/>
            <person name="Andreopoulos B."/>
            <person name="Baker S."/>
            <person name="Barry K."/>
            <person name="Bills G."/>
            <person name="Bluhm B."/>
            <person name="Cannon C."/>
            <person name="Castanera R."/>
            <person name="Culley D."/>
            <person name="Daum C."/>
            <person name="Ezra D."/>
            <person name="Gonzalez J."/>
            <person name="Henrissat B."/>
            <person name="Kuo A."/>
            <person name="Liang C."/>
            <person name="Lipzen A."/>
            <person name="Lutzoni F."/>
            <person name="Magnuson J."/>
            <person name="Mondo S."/>
            <person name="Nolan M."/>
            <person name="Ohm R."/>
            <person name="Pangilinan J."/>
            <person name="Park H.-J."/>
            <person name="Ramirez L."/>
            <person name="Alfaro M."/>
            <person name="Sun H."/>
            <person name="Tritt A."/>
            <person name="Yoshinaga Y."/>
            <person name="Zwiers L.-H."/>
            <person name="Turgeon B."/>
            <person name="Goodwin S."/>
            <person name="Spatafora J."/>
            <person name="Crous P."/>
            <person name="Grigoriev I."/>
        </authorList>
    </citation>
    <scope>NUCLEOTIDE SEQUENCE</scope>
    <source>
        <strain evidence="2">CBS 207.26</strain>
    </source>
</reference>
<dbReference type="AlphaFoldDB" id="A0A6A6DCV7"/>
<evidence type="ECO:0000256" key="1">
    <source>
        <dbReference type="SAM" id="Phobius"/>
    </source>
</evidence>
<accession>A0A6A6DCV7</accession>
<protein>
    <submittedName>
        <fullName evidence="2">Uncharacterized protein</fullName>
    </submittedName>
</protein>
<keyword evidence="1" id="KW-1133">Transmembrane helix</keyword>
<name>A0A6A6DCV7_9PEZI</name>
<keyword evidence="1" id="KW-0812">Transmembrane</keyword>
<keyword evidence="1" id="KW-0472">Membrane</keyword>
<gene>
    <name evidence="2" type="ORF">K469DRAFT_66641</name>
</gene>
<evidence type="ECO:0000313" key="2">
    <source>
        <dbReference type="EMBL" id="KAF2175476.1"/>
    </source>
</evidence>
<keyword evidence="3" id="KW-1185">Reference proteome</keyword>
<evidence type="ECO:0000313" key="3">
    <source>
        <dbReference type="Proteomes" id="UP000800200"/>
    </source>
</evidence>
<organism evidence="2 3">
    <name type="scientific">Zopfia rhizophila CBS 207.26</name>
    <dbReference type="NCBI Taxonomy" id="1314779"/>
    <lineage>
        <taxon>Eukaryota</taxon>
        <taxon>Fungi</taxon>
        <taxon>Dikarya</taxon>
        <taxon>Ascomycota</taxon>
        <taxon>Pezizomycotina</taxon>
        <taxon>Dothideomycetes</taxon>
        <taxon>Dothideomycetes incertae sedis</taxon>
        <taxon>Zopfiaceae</taxon>
        <taxon>Zopfia</taxon>
    </lineage>
</organism>
<dbReference type="Proteomes" id="UP000800200">
    <property type="component" value="Unassembled WGS sequence"/>
</dbReference>
<proteinExistence type="predicted"/>
<dbReference type="EMBL" id="ML994731">
    <property type="protein sequence ID" value="KAF2175476.1"/>
    <property type="molecule type" value="Genomic_DNA"/>
</dbReference>
<feature type="transmembrane region" description="Helical" evidence="1">
    <location>
        <begin position="82"/>
        <end position="101"/>
    </location>
</feature>